<evidence type="ECO:0000256" key="5">
    <source>
        <dbReference type="ARBA" id="ARBA00022989"/>
    </source>
</evidence>
<dbReference type="CDD" id="cd06261">
    <property type="entry name" value="TM_PBP2"/>
    <property type="match status" value="1"/>
</dbReference>
<dbReference type="EMBL" id="CYZP01000022">
    <property type="protein sequence ID" value="CUO31294.1"/>
    <property type="molecule type" value="Genomic_DNA"/>
</dbReference>
<feature type="transmembrane region" description="Helical" evidence="7">
    <location>
        <begin position="189"/>
        <end position="212"/>
    </location>
</feature>
<feature type="transmembrane region" description="Helical" evidence="7">
    <location>
        <begin position="232"/>
        <end position="256"/>
    </location>
</feature>
<keyword evidence="5 7" id="KW-1133">Transmembrane helix</keyword>
<proteinExistence type="inferred from homology"/>
<keyword evidence="2 7" id="KW-0813">Transport</keyword>
<comment type="similarity">
    <text evidence="7">Belongs to the binding-protein-dependent transport system permease family.</text>
</comment>
<evidence type="ECO:0000256" key="6">
    <source>
        <dbReference type="ARBA" id="ARBA00023136"/>
    </source>
</evidence>
<feature type="transmembrane region" description="Helical" evidence="7">
    <location>
        <begin position="64"/>
        <end position="86"/>
    </location>
</feature>
<feature type="domain" description="ABC transmembrane type-1" evidence="8">
    <location>
        <begin position="68"/>
        <end position="252"/>
    </location>
</feature>
<reference evidence="9 10" key="1">
    <citation type="submission" date="2015-09" db="EMBL/GenBank/DDBJ databases">
        <authorList>
            <consortium name="Pathogen Informatics"/>
        </authorList>
    </citation>
    <scope>NUCLEOTIDE SEQUENCE [LARGE SCALE GENOMIC DNA]</scope>
    <source>
        <strain evidence="9 10">2789STDY5834861</strain>
    </source>
</reference>
<dbReference type="Pfam" id="PF00528">
    <property type="entry name" value="BPD_transp_1"/>
    <property type="match status" value="1"/>
</dbReference>
<dbReference type="RefSeq" id="WP_055058359.1">
    <property type="nucleotide sequence ID" value="NZ_CYZP01000022.1"/>
</dbReference>
<dbReference type="GO" id="GO:0055085">
    <property type="term" value="P:transmembrane transport"/>
    <property type="evidence" value="ECO:0007669"/>
    <property type="project" value="InterPro"/>
</dbReference>
<dbReference type="PANTHER" id="PTHR43386:SF1">
    <property type="entry name" value="D,D-DIPEPTIDE TRANSPORT SYSTEM PERMEASE PROTEIN DDPC-RELATED"/>
    <property type="match status" value="1"/>
</dbReference>
<dbReference type="InterPro" id="IPR035906">
    <property type="entry name" value="MetI-like_sf"/>
</dbReference>
<keyword evidence="4 7" id="KW-0812">Transmembrane</keyword>
<dbReference type="AlphaFoldDB" id="A0A174E0S5"/>
<organism evidence="9 10">
    <name type="scientific">Blautia obeum</name>
    <dbReference type="NCBI Taxonomy" id="40520"/>
    <lineage>
        <taxon>Bacteria</taxon>
        <taxon>Bacillati</taxon>
        <taxon>Bacillota</taxon>
        <taxon>Clostridia</taxon>
        <taxon>Lachnospirales</taxon>
        <taxon>Lachnospiraceae</taxon>
        <taxon>Blautia</taxon>
    </lineage>
</organism>
<feature type="transmembrane region" description="Helical" evidence="7">
    <location>
        <begin position="107"/>
        <end position="128"/>
    </location>
</feature>
<dbReference type="SUPFAM" id="SSF161098">
    <property type="entry name" value="MetI-like"/>
    <property type="match status" value="1"/>
</dbReference>
<evidence type="ECO:0000256" key="1">
    <source>
        <dbReference type="ARBA" id="ARBA00004651"/>
    </source>
</evidence>
<keyword evidence="6 7" id="KW-0472">Membrane</keyword>
<feature type="transmembrane region" description="Helical" evidence="7">
    <location>
        <begin position="9"/>
        <end position="29"/>
    </location>
</feature>
<sequence length="266" mass="29146">MKTKRFRKWCAIFIPTLVIIFFFVGFLFAPDDPMKSNLLERYVDPSAEYPFGTDALGRCILSRILYGGWTTLGIVLGGSLIVFLLGNVIGMVTSRAVMKENALIDGLINAVTAIPPIAYLIVFIGAWGSGAKTTLVALTVSYILRYIKLVRTRTDMEMGKAYVMCAIASGASKLRIMLIHIFPNLIAEMIRFLCLSCADMILAITGFSFIGLGLGDNVVDWGSMILDARGDLVLHPTMILYPIGAVILSTLCFNVIGRQLTTKEAE</sequence>
<evidence type="ECO:0000256" key="2">
    <source>
        <dbReference type="ARBA" id="ARBA00022448"/>
    </source>
</evidence>
<evidence type="ECO:0000256" key="3">
    <source>
        <dbReference type="ARBA" id="ARBA00022475"/>
    </source>
</evidence>
<dbReference type="Gene3D" id="1.10.3720.10">
    <property type="entry name" value="MetI-like"/>
    <property type="match status" value="1"/>
</dbReference>
<evidence type="ECO:0000313" key="10">
    <source>
        <dbReference type="Proteomes" id="UP000095645"/>
    </source>
</evidence>
<protein>
    <submittedName>
        <fullName evidence="9">Glutathione transport system permease protein gsiD</fullName>
    </submittedName>
</protein>
<dbReference type="InterPro" id="IPR050366">
    <property type="entry name" value="BP-dependent_transpt_permease"/>
</dbReference>
<gene>
    <name evidence="9" type="primary">gsiD_5</name>
    <name evidence="9" type="ORF">ERS852476_02489</name>
</gene>
<comment type="subcellular location">
    <subcellularLocation>
        <location evidence="1 7">Cell membrane</location>
        <topology evidence="1 7">Multi-pass membrane protein</topology>
    </subcellularLocation>
</comment>
<evidence type="ECO:0000313" key="9">
    <source>
        <dbReference type="EMBL" id="CUO31294.1"/>
    </source>
</evidence>
<evidence type="ECO:0000256" key="4">
    <source>
        <dbReference type="ARBA" id="ARBA00022692"/>
    </source>
</evidence>
<evidence type="ECO:0000256" key="7">
    <source>
        <dbReference type="RuleBase" id="RU363032"/>
    </source>
</evidence>
<evidence type="ECO:0000259" key="8">
    <source>
        <dbReference type="PROSITE" id="PS50928"/>
    </source>
</evidence>
<dbReference type="PANTHER" id="PTHR43386">
    <property type="entry name" value="OLIGOPEPTIDE TRANSPORT SYSTEM PERMEASE PROTEIN APPC"/>
    <property type="match status" value="1"/>
</dbReference>
<dbReference type="InterPro" id="IPR000515">
    <property type="entry name" value="MetI-like"/>
</dbReference>
<keyword evidence="3" id="KW-1003">Cell membrane</keyword>
<dbReference type="GO" id="GO:0005886">
    <property type="term" value="C:plasma membrane"/>
    <property type="evidence" value="ECO:0007669"/>
    <property type="project" value="UniProtKB-SubCell"/>
</dbReference>
<dbReference type="Proteomes" id="UP000095645">
    <property type="component" value="Unassembled WGS sequence"/>
</dbReference>
<dbReference type="PROSITE" id="PS50928">
    <property type="entry name" value="ABC_TM1"/>
    <property type="match status" value="1"/>
</dbReference>
<name>A0A174E0S5_9FIRM</name>
<accession>A0A174E0S5</accession>